<evidence type="ECO:0000256" key="42">
    <source>
        <dbReference type="ARBA" id="ARBA00048704"/>
    </source>
</evidence>
<dbReference type="Gene3D" id="3.10.129.110">
    <property type="entry name" value="Polyketide synthase dehydratase"/>
    <property type="match status" value="1"/>
</dbReference>
<evidence type="ECO:0000256" key="14">
    <source>
        <dbReference type="ARBA" id="ARBA00023351"/>
    </source>
</evidence>
<comment type="catalytic activity">
    <reaction evidence="33">
        <text>acetyl-[ACP] + malonyl-[ACP] + H(+) = 3-oxobutanoyl-[ACP] + holo-[ACP] + CO2</text>
        <dbReference type="Rhea" id="RHEA:41800"/>
        <dbReference type="Rhea" id="RHEA-COMP:9621"/>
        <dbReference type="Rhea" id="RHEA-COMP:9623"/>
        <dbReference type="Rhea" id="RHEA-COMP:9625"/>
        <dbReference type="Rhea" id="RHEA-COMP:9685"/>
        <dbReference type="ChEBI" id="CHEBI:15378"/>
        <dbReference type="ChEBI" id="CHEBI:16526"/>
        <dbReference type="ChEBI" id="CHEBI:64479"/>
        <dbReference type="ChEBI" id="CHEBI:78446"/>
        <dbReference type="ChEBI" id="CHEBI:78449"/>
        <dbReference type="ChEBI" id="CHEBI:78450"/>
    </reaction>
    <physiologicalReaction direction="left-to-right" evidence="33">
        <dbReference type="Rhea" id="RHEA:41801"/>
    </physiologicalReaction>
</comment>
<comment type="catalytic activity">
    <reaction evidence="18">
        <text>(3R)-hydroxytetradecanoyl-[ACP] = (2E)-tetradecenoyl-[ACP] + H2O</text>
        <dbReference type="Rhea" id="RHEA:41892"/>
        <dbReference type="Rhea" id="RHEA-COMP:9646"/>
        <dbReference type="Rhea" id="RHEA-COMP:9647"/>
        <dbReference type="ChEBI" id="CHEBI:15377"/>
        <dbReference type="ChEBI" id="CHEBI:78474"/>
        <dbReference type="ChEBI" id="CHEBI:78475"/>
    </reaction>
    <physiologicalReaction direction="left-to-right" evidence="18">
        <dbReference type="Rhea" id="RHEA:41893"/>
    </physiologicalReaction>
</comment>
<evidence type="ECO:0000256" key="48">
    <source>
        <dbReference type="ARBA" id="ARBA00049414"/>
    </source>
</evidence>
<dbReference type="InterPro" id="IPR020807">
    <property type="entry name" value="PKS_DH"/>
</dbReference>
<feature type="coiled-coil region" evidence="54">
    <location>
        <begin position="4"/>
        <end position="31"/>
    </location>
</feature>
<dbReference type="Pfam" id="PF08659">
    <property type="entry name" value="KR"/>
    <property type="match status" value="1"/>
</dbReference>
<evidence type="ECO:0000256" key="45">
    <source>
        <dbReference type="ARBA" id="ARBA00049109"/>
    </source>
</evidence>
<dbReference type="InterPro" id="IPR049900">
    <property type="entry name" value="PKS_mFAS_DH"/>
</dbReference>
<comment type="catalytic activity">
    <reaction evidence="19">
        <text>(3R)-hydroxyoctadecanoyl-[ACP] = (2E)-octadecenoyl-[ACP] + H2O</text>
        <dbReference type="Rhea" id="RHEA:41924"/>
        <dbReference type="Rhea" id="RHEA-COMP:9654"/>
        <dbReference type="Rhea" id="RHEA-COMP:9655"/>
        <dbReference type="ChEBI" id="CHEBI:15377"/>
        <dbReference type="ChEBI" id="CHEBI:78488"/>
        <dbReference type="ChEBI" id="CHEBI:78489"/>
    </reaction>
    <physiologicalReaction direction="left-to-right" evidence="19">
        <dbReference type="Rhea" id="RHEA:41925"/>
    </physiologicalReaction>
</comment>
<dbReference type="SUPFAM" id="SSF50129">
    <property type="entry name" value="GroES-like"/>
    <property type="match status" value="1"/>
</dbReference>
<dbReference type="Pfam" id="PF08990">
    <property type="entry name" value="Docking"/>
    <property type="match status" value="1"/>
</dbReference>
<dbReference type="InterPro" id="IPR029058">
    <property type="entry name" value="AB_hydrolase_fold"/>
</dbReference>
<evidence type="ECO:0000256" key="31">
    <source>
        <dbReference type="ARBA" id="ARBA00047897"/>
    </source>
</evidence>
<evidence type="ECO:0000256" key="46">
    <source>
        <dbReference type="ARBA" id="ARBA00049171"/>
    </source>
</evidence>
<dbReference type="InterPro" id="IPR011032">
    <property type="entry name" value="GroES-like_sf"/>
</dbReference>
<dbReference type="SMART" id="SM00825">
    <property type="entry name" value="PKS_KS"/>
    <property type="match status" value="1"/>
</dbReference>
<dbReference type="InterPro" id="IPR015083">
    <property type="entry name" value="NorB/c/GfsB-D-like_docking"/>
</dbReference>
<dbReference type="Pfam" id="PF02801">
    <property type="entry name" value="Ketoacyl-synt_C"/>
    <property type="match status" value="1"/>
</dbReference>
<dbReference type="PROSITE" id="PS00012">
    <property type="entry name" value="PHOSPHOPANTETHEINE"/>
    <property type="match status" value="1"/>
</dbReference>
<comment type="catalytic activity">
    <reaction evidence="16">
        <text>(3R)-hydroxydecanoyl-[ACP] = (2E)-decenoyl-[ACP] + H2O</text>
        <dbReference type="Rhea" id="RHEA:41860"/>
        <dbReference type="Rhea" id="RHEA-COMP:9638"/>
        <dbReference type="Rhea" id="RHEA-COMP:9639"/>
        <dbReference type="ChEBI" id="CHEBI:15377"/>
        <dbReference type="ChEBI" id="CHEBI:78466"/>
        <dbReference type="ChEBI" id="CHEBI:78467"/>
    </reaction>
    <physiologicalReaction direction="left-to-right" evidence="16">
        <dbReference type="Rhea" id="RHEA:41861"/>
    </physiologicalReaction>
</comment>
<dbReference type="Gene3D" id="3.30.70.3290">
    <property type="match status" value="1"/>
</dbReference>
<evidence type="ECO:0000313" key="59">
    <source>
        <dbReference type="Proteomes" id="UP001164439"/>
    </source>
</evidence>
<comment type="catalytic activity">
    <reaction evidence="43">
        <text>3-oxotetradecanoyl-[ACP] + NADPH + H(+) = (3R)-hydroxytetradecanoyl-[ACP] + NADP(+)</text>
        <dbReference type="Rhea" id="RHEA:41888"/>
        <dbReference type="Rhea" id="RHEA-COMP:9645"/>
        <dbReference type="Rhea" id="RHEA-COMP:9646"/>
        <dbReference type="ChEBI" id="CHEBI:15378"/>
        <dbReference type="ChEBI" id="CHEBI:57783"/>
        <dbReference type="ChEBI" id="CHEBI:58349"/>
        <dbReference type="ChEBI" id="CHEBI:78473"/>
        <dbReference type="ChEBI" id="CHEBI:78474"/>
    </reaction>
    <physiologicalReaction direction="left-to-right" evidence="43">
        <dbReference type="Rhea" id="RHEA:41889"/>
    </physiologicalReaction>
</comment>
<comment type="function">
    <text evidence="22">Fatty acid synthetase is a multifunctional enzyme that catalyzes the de novo biosynthesis of long-chain saturated fatty acids starting from acetyl-CoA and malonyl-CoA in the presence of NADPH. This multifunctional protein contains 7 catalytic activities and a site for the binding of the prosthetic group 4'-phosphopantetheine of the acyl carrier protein ([ACP]) domain.</text>
</comment>
<dbReference type="SMART" id="SM00829">
    <property type="entry name" value="PKS_ER"/>
    <property type="match status" value="1"/>
</dbReference>
<dbReference type="InterPro" id="IPR020806">
    <property type="entry name" value="PKS_PP-bd"/>
</dbReference>
<evidence type="ECO:0000256" key="12">
    <source>
        <dbReference type="ARBA" id="ARBA00023315"/>
    </source>
</evidence>
<dbReference type="SMART" id="SM01294">
    <property type="entry name" value="PKS_PP_betabranch"/>
    <property type="match status" value="1"/>
</dbReference>
<comment type="pathway">
    <text evidence="3">Lipid metabolism.</text>
</comment>
<comment type="catalytic activity">
    <reaction evidence="28">
        <text>(2E)-butenoyl-[ACP] + NADPH + H(+) = butanoyl-[ACP] + NADP(+)</text>
        <dbReference type="Rhea" id="RHEA:41812"/>
        <dbReference type="Rhea" id="RHEA-COMP:9627"/>
        <dbReference type="Rhea" id="RHEA-COMP:9628"/>
        <dbReference type="ChEBI" id="CHEBI:15378"/>
        <dbReference type="ChEBI" id="CHEBI:57783"/>
        <dbReference type="ChEBI" id="CHEBI:58349"/>
        <dbReference type="ChEBI" id="CHEBI:78453"/>
        <dbReference type="ChEBI" id="CHEBI:78454"/>
    </reaction>
    <physiologicalReaction direction="left-to-right" evidence="28">
        <dbReference type="Rhea" id="RHEA:41813"/>
    </physiologicalReaction>
</comment>
<evidence type="ECO:0000256" key="27">
    <source>
        <dbReference type="ARBA" id="ARBA00047451"/>
    </source>
</evidence>
<comment type="catalytic activity">
    <reaction evidence="51">
        <text>(2E)-decenoyl-[ACP] + NADPH + H(+) = decanoyl-[ACP] + NADP(+)</text>
        <dbReference type="Rhea" id="RHEA:41864"/>
        <dbReference type="Rhea" id="RHEA-COMP:9639"/>
        <dbReference type="Rhea" id="RHEA-COMP:9640"/>
        <dbReference type="ChEBI" id="CHEBI:15378"/>
        <dbReference type="ChEBI" id="CHEBI:57783"/>
        <dbReference type="ChEBI" id="CHEBI:58349"/>
        <dbReference type="ChEBI" id="CHEBI:78467"/>
        <dbReference type="ChEBI" id="CHEBI:78468"/>
    </reaction>
    <physiologicalReaction direction="left-to-right" evidence="51">
        <dbReference type="Rhea" id="RHEA:41865"/>
    </physiologicalReaction>
</comment>
<comment type="pathway">
    <text evidence="2">Antibiotic biosynthesis.</text>
</comment>
<comment type="catalytic activity">
    <reaction evidence="20">
        <text>(3R)-hydroxyhexadecanoyl-[ACP] = (2E)-hexadecenoyl-[ACP] + H2O</text>
        <dbReference type="Rhea" id="RHEA:41908"/>
        <dbReference type="Rhea" id="RHEA-COMP:9650"/>
        <dbReference type="Rhea" id="RHEA-COMP:9651"/>
        <dbReference type="ChEBI" id="CHEBI:15377"/>
        <dbReference type="ChEBI" id="CHEBI:78480"/>
        <dbReference type="ChEBI" id="CHEBI:78481"/>
    </reaction>
    <physiologicalReaction direction="left-to-right" evidence="20">
        <dbReference type="Rhea" id="RHEA:41909"/>
    </physiologicalReaction>
</comment>
<dbReference type="InterPro" id="IPR001227">
    <property type="entry name" value="Ac_transferase_dom_sf"/>
</dbReference>
<dbReference type="Gene3D" id="3.40.47.10">
    <property type="match status" value="1"/>
</dbReference>
<comment type="catalytic activity">
    <reaction evidence="44">
        <text>(2E)-octadecenoyl-[ACP] + NADPH + H(+) = octadecanoyl-[ACP] + NADP(+)</text>
        <dbReference type="Rhea" id="RHEA:41928"/>
        <dbReference type="Rhea" id="RHEA-COMP:9655"/>
        <dbReference type="Rhea" id="RHEA-COMP:9656"/>
        <dbReference type="ChEBI" id="CHEBI:15378"/>
        <dbReference type="ChEBI" id="CHEBI:57783"/>
        <dbReference type="ChEBI" id="CHEBI:58349"/>
        <dbReference type="ChEBI" id="CHEBI:78489"/>
        <dbReference type="ChEBI" id="CHEBI:78495"/>
    </reaction>
    <physiologicalReaction direction="left-to-right" evidence="44">
        <dbReference type="Rhea" id="RHEA:41929"/>
    </physiologicalReaction>
</comment>
<comment type="catalytic activity">
    <reaction evidence="41">
        <text>holo-[ACP] + acetyl-CoA = acetyl-[ACP] + CoA</text>
        <dbReference type="Rhea" id="RHEA:41788"/>
        <dbReference type="Rhea" id="RHEA-COMP:9621"/>
        <dbReference type="Rhea" id="RHEA-COMP:9685"/>
        <dbReference type="ChEBI" id="CHEBI:57287"/>
        <dbReference type="ChEBI" id="CHEBI:57288"/>
        <dbReference type="ChEBI" id="CHEBI:64479"/>
        <dbReference type="ChEBI" id="CHEBI:78446"/>
        <dbReference type="EC" id="2.3.1.38"/>
    </reaction>
    <physiologicalReaction direction="left-to-right" evidence="41">
        <dbReference type="Rhea" id="RHEA:41789"/>
    </physiologicalReaction>
</comment>
<protein>
    <submittedName>
        <fullName evidence="58">Alpha/beta fold hydrolase</fullName>
    </submittedName>
</protein>
<dbReference type="Pfam" id="PF00975">
    <property type="entry name" value="Thioesterase"/>
    <property type="match status" value="1"/>
</dbReference>
<dbReference type="SMART" id="SM00826">
    <property type="entry name" value="PKS_DH"/>
    <property type="match status" value="1"/>
</dbReference>
<comment type="catalytic activity">
    <reaction evidence="15">
        <text>(3R)-hydroxyhexanoyl-[ACP] = (2E)-hexenoyl-[ACP] + H2O</text>
        <dbReference type="Rhea" id="RHEA:41828"/>
        <dbReference type="Rhea" id="RHEA-COMP:9630"/>
        <dbReference type="Rhea" id="RHEA-COMP:9631"/>
        <dbReference type="ChEBI" id="CHEBI:15377"/>
        <dbReference type="ChEBI" id="CHEBI:78457"/>
        <dbReference type="ChEBI" id="CHEBI:78458"/>
    </reaction>
    <physiologicalReaction direction="left-to-right" evidence="15">
        <dbReference type="Rhea" id="RHEA:41829"/>
    </physiologicalReaction>
</comment>
<evidence type="ECO:0000256" key="19">
    <source>
        <dbReference type="ARBA" id="ARBA00023399"/>
    </source>
</evidence>
<comment type="catalytic activity">
    <reaction evidence="14">
        <text>(3R)-hydroxydodecanoyl-[ACP] = (2E)-dodecenoyl-[ACP] + H2O</text>
        <dbReference type="Rhea" id="RHEA:41876"/>
        <dbReference type="Rhea" id="RHEA-COMP:9642"/>
        <dbReference type="Rhea" id="RHEA-COMP:9643"/>
        <dbReference type="ChEBI" id="CHEBI:15377"/>
        <dbReference type="ChEBI" id="CHEBI:78470"/>
        <dbReference type="ChEBI" id="CHEBI:78472"/>
    </reaction>
    <physiologicalReaction direction="left-to-right" evidence="14">
        <dbReference type="Rhea" id="RHEA:41877"/>
    </physiologicalReaction>
</comment>
<evidence type="ECO:0000256" key="33">
    <source>
        <dbReference type="ARBA" id="ARBA00047961"/>
    </source>
</evidence>
<dbReference type="InterPro" id="IPR002364">
    <property type="entry name" value="Quin_OxRdtase/zeta-crystal_CS"/>
</dbReference>
<dbReference type="InterPro" id="IPR050091">
    <property type="entry name" value="PKS_NRPS_Biosynth_Enz"/>
</dbReference>
<evidence type="ECO:0000256" key="22">
    <source>
        <dbReference type="ARBA" id="ARBA00023442"/>
    </source>
</evidence>
<evidence type="ECO:0000256" key="41">
    <source>
        <dbReference type="ARBA" id="ARBA00048691"/>
    </source>
</evidence>
<evidence type="ECO:0000256" key="29">
    <source>
        <dbReference type="ARBA" id="ARBA00047578"/>
    </source>
</evidence>
<comment type="catalytic activity">
    <reaction evidence="23">
        <text>3-oxooctadecanoyl-[ACP] + NADPH + H(+) = (3R)-hydroxyoctadecanoyl-[ACP] + NADP(+)</text>
        <dbReference type="Rhea" id="RHEA:41920"/>
        <dbReference type="Rhea" id="RHEA-COMP:9653"/>
        <dbReference type="Rhea" id="RHEA-COMP:9654"/>
        <dbReference type="ChEBI" id="CHEBI:15378"/>
        <dbReference type="ChEBI" id="CHEBI:57783"/>
        <dbReference type="ChEBI" id="CHEBI:58349"/>
        <dbReference type="ChEBI" id="CHEBI:78487"/>
        <dbReference type="ChEBI" id="CHEBI:78488"/>
    </reaction>
    <physiologicalReaction direction="left-to-right" evidence="23">
        <dbReference type="Rhea" id="RHEA:41921"/>
    </physiologicalReaction>
</comment>
<comment type="catalytic activity">
    <reaction evidence="13">
        <text>(3R)-hydroxyoctanoyl-[ACP] = (2E)-octenoyl-[ACP] + H2O</text>
        <dbReference type="Rhea" id="RHEA:41844"/>
        <dbReference type="Rhea" id="RHEA-COMP:9634"/>
        <dbReference type="Rhea" id="RHEA-COMP:9635"/>
        <dbReference type="ChEBI" id="CHEBI:15377"/>
        <dbReference type="ChEBI" id="CHEBI:78461"/>
        <dbReference type="ChEBI" id="CHEBI:78462"/>
    </reaction>
    <physiologicalReaction direction="left-to-right" evidence="13">
        <dbReference type="Rhea" id="RHEA:41845"/>
    </physiologicalReaction>
</comment>
<feature type="active site" description="Proton acceptor; for dehydratase activity" evidence="53">
    <location>
        <position position="965"/>
    </location>
</feature>
<dbReference type="Pfam" id="PF00550">
    <property type="entry name" value="PP-binding"/>
    <property type="match status" value="1"/>
</dbReference>
<dbReference type="SUPFAM" id="SSF52151">
    <property type="entry name" value="FabD/lysophospholipase-like"/>
    <property type="match status" value="1"/>
</dbReference>
<comment type="catalytic activity">
    <reaction evidence="24">
        <text>hexanoyl-[ACP] + malonyl-[ACP] + H(+) = 3-oxooctanoyl-[ACP] + holo-[ACP] + CO2</text>
        <dbReference type="Rhea" id="RHEA:41836"/>
        <dbReference type="Rhea" id="RHEA-COMP:9623"/>
        <dbReference type="Rhea" id="RHEA-COMP:9632"/>
        <dbReference type="Rhea" id="RHEA-COMP:9633"/>
        <dbReference type="Rhea" id="RHEA-COMP:9685"/>
        <dbReference type="ChEBI" id="CHEBI:15378"/>
        <dbReference type="ChEBI" id="CHEBI:16526"/>
        <dbReference type="ChEBI" id="CHEBI:64479"/>
        <dbReference type="ChEBI" id="CHEBI:78449"/>
        <dbReference type="ChEBI" id="CHEBI:78459"/>
        <dbReference type="ChEBI" id="CHEBI:78460"/>
    </reaction>
    <physiologicalReaction direction="left-to-right" evidence="24">
        <dbReference type="Rhea" id="RHEA:41837"/>
    </physiologicalReaction>
</comment>
<evidence type="ECO:0000259" key="56">
    <source>
        <dbReference type="PROSITE" id="PS52004"/>
    </source>
</evidence>
<comment type="catalytic activity">
    <reaction evidence="26">
        <text>3-oxodecanoyl-[ACP] + NADPH + H(+) = (3R)-hydroxydecanoyl-[ACP] + NADP(+)</text>
        <dbReference type="Rhea" id="RHEA:41856"/>
        <dbReference type="Rhea" id="RHEA-COMP:9637"/>
        <dbReference type="Rhea" id="RHEA-COMP:9638"/>
        <dbReference type="ChEBI" id="CHEBI:15378"/>
        <dbReference type="ChEBI" id="CHEBI:57783"/>
        <dbReference type="ChEBI" id="CHEBI:58349"/>
        <dbReference type="ChEBI" id="CHEBI:78464"/>
        <dbReference type="ChEBI" id="CHEBI:78466"/>
    </reaction>
    <physiologicalReaction direction="left-to-right" evidence="26">
        <dbReference type="Rhea" id="RHEA:41857"/>
    </physiologicalReaction>
</comment>
<dbReference type="InterPro" id="IPR014031">
    <property type="entry name" value="Ketoacyl_synth_C"/>
</dbReference>
<dbReference type="InterPro" id="IPR055123">
    <property type="entry name" value="SpnB-like_Rossmann"/>
</dbReference>
<comment type="catalytic activity">
    <reaction evidence="35">
        <text>(2E)-dodecenoyl-[ACP] + NADPH + H(+) = dodecanoyl-[ACP] + NADP(+)</text>
        <dbReference type="Rhea" id="RHEA:41880"/>
        <dbReference type="Rhea" id="RHEA-COMP:9643"/>
        <dbReference type="Rhea" id="RHEA-COMP:9644"/>
        <dbReference type="ChEBI" id="CHEBI:15378"/>
        <dbReference type="ChEBI" id="CHEBI:57783"/>
        <dbReference type="ChEBI" id="CHEBI:58349"/>
        <dbReference type="ChEBI" id="CHEBI:65264"/>
        <dbReference type="ChEBI" id="CHEBI:78472"/>
    </reaction>
    <physiologicalReaction direction="left-to-right" evidence="35">
        <dbReference type="Rhea" id="RHEA:41881"/>
    </physiologicalReaction>
</comment>
<dbReference type="InterPro" id="IPR036291">
    <property type="entry name" value="NAD(P)-bd_dom_sf"/>
</dbReference>
<evidence type="ECO:0000256" key="40">
    <source>
        <dbReference type="ARBA" id="ARBA00048650"/>
    </source>
</evidence>
<evidence type="ECO:0000256" key="32">
    <source>
        <dbReference type="ARBA" id="ARBA00047953"/>
    </source>
</evidence>
<dbReference type="Pfam" id="PF14765">
    <property type="entry name" value="PS-DH"/>
    <property type="match status" value="1"/>
</dbReference>
<comment type="catalytic activity">
    <reaction evidence="50">
        <text>butanoyl-[ACP] + malonyl-[ACP] + H(+) = 3-oxohexanoyl-[ACP] + holo-[ACP] + CO2</text>
        <dbReference type="Rhea" id="RHEA:41820"/>
        <dbReference type="Rhea" id="RHEA-COMP:9623"/>
        <dbReference type="Rhea" id="RHEA-COMP:9628"/>
        <dbReference type="Rhea" id="RHEA-COMP:9629"/>
        <dbReference type="Rhea" id="RHEA-COMP:9685"/>
        <dbReference type="ChEBI" id="CHEBI:15378"/>
        <dbReference type="ChEBI" id="CHEBI:16526"/>
        <dbReference type="ChEBI" id="CHEBI:64479"/>
        <dbReference type="ChEBI" id="CHEBI:78449"/>
        <dbReference type="ChEBI" id="CHEBI:78454"/>
        <dbReference type="ChEBI" id="CHEBI:78456"/>
    </reaction>
    <physiologicalReaction direction="left-to-right" evidence="50">
        <dbReference type="Rhea" id="RHEA:41821"/>
    </physiologicalReaction>
</comment>
<evidence type="ECO:0000256" key="52">
    <source>
        <dbReference type="ARBA" id="ARBA00049533"/>
    </source>
</evidence>
<evidence type="ECO:0000256" key="7">
    <source>
        <dbReference type="ARBA" id="ARBA00022799"/>
    </source>
</evidence>
<dbReference type="EMBL" id="CP114413">
    <property type="protein sequence ID" value="WAZ19994.1"/>
    <property type="molecule type" value="Genomic_DNA"/>
</dbReference>
<comment type="catalytic activity">
    <reaction evidence="27">
        <text>tetradecanoyl-[ACP] + malonyl-[ACP] + H(+) = 3-oxohexadecanoyl-[ACP] + holo-[ACP] + CO2</text>
        <dbReference type="Rhea" id="RHEA:41900"/>
        <dbReference type="Rhea" id="RHEA-COMP:9623"/>
        <dbReference type="Rhea" id="RHEA-COMP:9648"/>
        <dbReference type="Rhea" id="RHEA-COMP:9649"/>
        <dbReference type="Rhea" id="RHEA-COMP:9685"/>
        <dbReference type="ChEBI" id="CHEBI:15378"/>
        <dbReference type="ChEBI" id="CHEBI:16526"/>
        <dbReference type="ChEBI" id="CHEBI:64479"/>
        <dbReference type="ChEBI" id="CHEBI:78449"/>
        <dbReference type="ChEBI" id="CHEBI:78477"/>
        <dbReference type="ChEBI" id="CHEBI:78478"/>
    </reaction>
    <physiologicalReaction direction="left-to-right" evidence="27">
        <dbReference type="Rhea" id="RHEA:41901"/>
    </physiologicalReaction>
</comment>
<dbReference type="Gene3D" id="3.40.366.10">
    <property type="entry name" value="Malonyl-Coenzyme A Acyl Carrier Protein, domain 2"/>
    <property type="match status" value="1"/>
</dbReference>
<dbReference type="InterPro" id="IPR049552">
    <property type="entry name" value="PKS_DH_N"/>
</dbReference>
<comment type="catalytic activity">
    <reaction evidence="52">
        <text>octanoyl-[ACP] + malonyl-[ACP] + H(+) = 3-oxodecanoyl-[ACP] + holo-[ACP] + CO2</text>
        <dbReference type="Rhea" id="RHEA:41852"/>
        <dbReference type="Rhea" id="RHEA-COMP:9623"/>
        <dbReference type="Rhea" id="RHEA-COMP:9636"/>
        <dbReference type="Rhea" id="RHEA-COMP:9637"/>
        <dbReference type="Rhea" id="RHEA-COMP:9685"/>
        <dbReference type="ChEBI" id="CHEBI:15378"/>
        <dbReference type="ChEBI" id="CHEBI:16526"/>
        <dbReference type="ChEBI" id="CHEBI:64479"/>
        <dbReference type="ChEBI" id="CHEBI:78449"/>
        <dbReference type="ChEBI" id="CHEBI:78463"/>
        <dbReference type="ChEBI" id="CHEBI:78464"/>
    </reaction>
    <physiologicalReaction direction="left-to-right" evidence="52">
        <dbReference type="Rhea" id="RHEA:41853"/>
    </physiologicalReaction>
</comment>
<dbReference type="SMART" id="SM00827">
    <property type="entry name" value="PKS_AT"/>
    <property type="match status" value="1"/>
</dbReference>
<dbReference type="SMART" id="SM00822">
    <property type="entry name" value="PKS_KR"/>
    <property type="match status" value="1"/>
</dbReference>
<evidence type="ECO:0000256" key="5">
    <source>
        <dbReference type="ARBA" id="ARBA00022553"/>
    </source>
</evidence>
<dbReference type="SUPFAM" id="SSF47336">
    <property type="entry name" value="ACP-like"/>
    <property type="match status" value="1"/>
</dbReference>
<dbReference type="SUPFAM" id="SSF55048">
    <property type="entry name" value="Probable ACP-binding domain of malonyl-CoA ACP transacylase"/>
    <property type="match status" value="1"/>
</dbReference>
<evidence type="ECO:0000256" key="47">
    <source>
        <dbReference type="ARBA" id="ARBA00049263"/>
    </source>
</evidence>
<evidence type="ECO:0000256" key="51">
    <source>
        <dbReference type="ARBA" id="ARBA00049521"/>
    </source>
</evidence>
<dbReference type="InterPro" id="IPR057326">
    <property type="entry name" value="KR_dom"/>
</dbReference>
<comment type="catalytic activity">
    <reaction evidence="17">
        <text>a (3R)-hydroxyacyl-[ACP] = a (2E)-enoyl-[ACP] + H2O</text>
        <dbReference type="Rhea" id="RHEA:13097"/>
        <dbReference type="Rhea" id="RHEA-COMP:9925"/>
        <dbReference type="Rhea" id="RHEA-COMP:9945"/>
        <dbReference type="ChEBI" id="CHEBI:15377"/>
        <dbReference type="ChEBI" id="CHEBI:78784"/>
        <dbReference type="ChEBI" id="CHEBI:78827"/>
        <dbReference type="EC" id="4.2.1.59"/>
    </reaction>
    <physiologicalReaction direction="left-to-right" evidence="17">
        <dbReference type="Rhea" id="RHEA:13098"/>
    </physiologicalReaction>
</comment>
<comment type="catalytic activity">
    <reaction evidence="38">
        <text>a fatty acyl-[ACP] + malonyl-[ACP] + H(+) = a 3-oxoacyl-[ACP] + holo-[ACP] + CO2</text>
        <dbReference type="Rhea" id="RHEA:22836"/>
        <dbReference type="Rhea" id="RHEA-COMP:9623"/>
        <dbReference type="Rhea" id="RHEA-COMP:9685"/>
        <dbReference type="Rhea" id="RHEA-COMP:9916"/>
        <dbReference type="Rhea" id="RHEA-COMP:14125"/>
        <dbReference type="ChEBI" id="CHEBI:15378"/>
        <dbReference type="ChEBI" id="CHEBI:16526"/>
        <dbReference type="ChEBI" id="CHEBI:64479"/>
        <dbReference type="ChEBI" id="CHEBI:78449"/>
        <dbReference type="ChEBI" id="CHEBI:78776"/>
        <dbReference type="ChEBI" id="CHEBI:138651"/>
        <dbReference type="EC" id="2.3.1.41"/>
    </reaction>
    <physiologicalReaction direction="left-to-right" evidence="38">
        <dbReference type="Rhea" id="RHEA:22837"/>
    </physiologicalReaction>
</comment>
<dbReference type="Pfam" id="PF21089">
    <property type="entry name" value="PKS_DH_N"/>
    <property type="match status" value="1"/>
</dbReference>
<evidence type="ECO:0000256" key="17">
    <source>
        <dbReference type="ARBA" id="ARBA00023394"/>
    </source>
</evidence>
<dbReference type="CDD" id="cd08956">
    <property type="entry name" value="KR_3_FAS_SDR_x"/>
    <property type="match status" value="1"/>
</dbReference>
<comment type="catalytic activity">
    <reaction evidence="31">
        <text>(2E)-hexenoyl-[ACP] + NADPH + H(+) = hexanoyl-[ACP] + NADP(+)</text>
        <dbReference type="Rhea" id="RHEA:41832"/>
        <dbReference type="Rhea" id="RHEA-COMP:9631"/>
        <dbReference type="Rhea" id="RHEA-COMP:9632"/>
        <dbReference type="ChEBI" id="CHEBI:15378"/>
        <dbReference type="ChEBI" id="CHEBI:57783"/>
        <dbReference type="ChEBI" id="CHEBI:58349"/>
        <dbReference type="ChEBI" id="CHEBI:78458"/>
        <dbReference type="ChEBI" id="CHEBI:78459"/>
    </reaction>
    <physiologicalReaction direction="left-to-right" evidence="31">
        <dbReference type="Rhea" id="RHEA:41833"/>
    </physiologicalReaction>
</comment>
<comment type="catalytic activity">
    <reaction evidence="32">
        <text>3-oxobutanoyl-[ACP] + NADPH + H(+) = (3R)-hydroxybutanoyl-[ACP] + NADP(+)</text>
        <dbReference type="Rhea" id="RHEA:41804"/>
        <dbReference type="Rhea" id="RHEA-COMP:9625"/>
        <dbReference type="Rhea" id="RHEA-COMP:9626"/>
        <dbReference type="ChEBI" id="CHEBI:15378"/>
        <dbReference type="ChEBI" id="CHEBI:57783"/>
        <dbReference type="ChEBI" id="CHEBI:58349"/>
        <dbReference type="ChEBI" id="CHEBI:78450"/>
        <dbReference type="ChEBI" id="CHEBI:78451"/>
    </reaction>
    <physiologicalReaction direction="left-to-right" evidence="32">
        <dbReference type="Rhea" id="RHEA:41805"/>
    </physiologicalReaction>
</comment>
<evidence type="ECO:0000256" key="9">
    <source>
        <dbReference type="ARBA" id="ARBA00023194"/>
    </source>
</evidence>
<sequence>MNNEQKLRDYLKRATADLRQARRRIKQLEEQPTIAIVGMACRYPGGVRSPEDLWRLVLSGEDAIGPFPTDRDWDLDGLYDPDPDAEGKTYVKGGGFLEAVGDFDAELFEISPREALAMDPQQRLLLEASWEAVERAGIDPHTLRSTPTGVFTGAPSSEYVSRLNSVPEGIEGYISIGNAVSVASGRVAYTLGLEGPAVSVDTACSSSLVALHLAIQALRNGECTLALAGGVTVMPTPATFIEFGRQRGLAEDGRCKAFAGAADGFGPAEGVGILVVERLTDAVRNGHPVLAIVRGSAVNQDGASNGLTAPNGPSQQRVIRQALAAAGLSTADVDVVEAHGTGTTLGDPIEAQALLATYGQDRDPDRPLWLGSVKSNIGHTQAAAGVAGIIKMVMALRAGVLPKTLHVDEPTPHVDWTSGEVRLLTEPHEWTTVEDRPRRAAVSSFGISGTNAHVVLEQAPAEEPMAPEAAPGDGGLARSPILPWLVSARTAEALTTQADRLATAVADTDPIDTGWSLLTTRAMLSHRAVVWGSESKELTAALHAVASGGIAPNVVTGAAGGDSGVVFVFPGQGSQWVGMGRGLLGSSPVFAARIAECSVALSPFVDWSLTEVLSGDDDVWMRRVDMVQPVLWAVMVSLAAVWESLGIEPAAVIGHSQGEIAAAAVVGALSLEDAARVVALRSAAIRDELAGRGGMLSLATGAEQASGWVSSYGGRVSVAVYNGPDATVVAGDPEALDEIAATAEAAGVRARRVPVDYASHSIHVEDIKAKLLDVLAPVAPQASQVPLISTVTGVQLDTTTMDATYWYEGLRQPVRFTEAIQEALNQGHLRLIEVSAHPVLTMGVQAIAEAAEEPVTVVGTLRRDEDENARFIAGAAELWVQGTDIDWSAIYAGRNPHRVDLPTYPFQHHRYWLESTAAAAANVTGAGLTAAGHPLLGAAVSLAVDGGVILTGRLSTRSHPWLADHAVAGTILLPGTGFVELAIRAGDEVGCGHLAELTLQAPLVLPELGAVQVQVLVELPDDDGRRAVSVHSRAADAEGDAEEWTLHAEGTLLPERPSDQERFAEAWPPPGAEAVDVSGFYEAAAEAGYGYGPAFQGLRRVWRRGADIFAEVALPEGQRGDAARYGLHPALLDAALHAHGCARTEPAEPEPTATLRLPFAWTGVTLFASGADRLRVRLRAESADAVRIDLADGAGAPVASVGSLLVRPVTAAQLAAARAPRTYDMFRIRWTPVPCDPEAVRHATWAVIGDDPYGLGAAVQGAGLAADAYLDVAGVRGVLEWGVPAPQVALLAVTATGTSAAEETTARILAVVQDWLADEGLADSRLVFVTRGAVPAGGDDTLTDLAAAPVWGLIRSAQSEHPGRFLLVDLDPAEESGGADAELLPAAVTAALDSGEGQVAVRGAATLVPRLVRPGAEGSLVPPPDTDAWRLDATASGTPEGLTLVPAPEADAPLAPGEIRVAVRAAGVNFRDVLLTLGMYPGRPILGSEAAGVVVEVGADVTDVVPGDRVTGLMTEGFGPRAVTDARLVVPIPESWTFEQAATVPVAFLTAYYALVDLGQLREGETVLVHAGAGGVGMAAIQLARHFGARVLATASPGKWDALRALGLDDGQIASSRDLDFRETFADQRVDVVLNSLAREFVDASLELLSPQGRFVEMGKTDIRDPDQLPGVRYTAFELSEAGAERIQETLAELMRLFASGVLEPLPVRAWEVRRAREAFRFMSQARHVGKVALTMPVPVDPEGTVLITGGTGTLGSLLARHLVTAHGVRKLLLTSRQGPDAPAARELVAQLDELGASVEVAACDAADRDQLASLLHGRRLTGVVHAAGVLADGLVTSLTPEQLSAVWRPKVQAALNLHELTQGADLSFFALYSSASGVFGGPGQANYAAANTFLDALAHHRRDRGLPATSLAWGYWAETSALTSGLGEQDQARMAQGGMLPLSSERGLALFDSAVGADDAVAVAAVLDPAGLRGGAHVPPFLRELVTKTRRRRGTAANDAVESASGLVKRLAGLDRAGREEALRELVRGHVAAVLGHTDPGALDMAREFSALGFDSLTAVELRNRLGTVTGLTLPATLIFDHRTPEALARYFSEELADGGTPVAVAPVESRPADPDSLSGIFVRACREGRFAEISTVLRTAADFRDSFSGPAELAKLPQLTPLARGIRAPQLICLPTFAWKPSVYQYLPFASALSDSRTVSALSLPGFMTGEPLPADLDALVRTLAEAIRQNAGDEPYALLGYSSGGLIASAVARQLEDTGSGAAAVVLVDTHWWDTAGGFDLDPWANSVLSGLLERVGEGEHQGESWGDAWVTARARYLYLAFRQAELAAPTLLVRAADPIGPEGNRRRADWSFEHTAIEVPGDHFTLMEAHAAQTAHTVDAWLRDLPARQP</sequence>
<dbReference type="PROSITE" id="PS00606">
    <property type="entry name" value="KS3_1"/>
    <property type="match status" value="1"/>
</dbReference>
<dbReference type="InterPro" id="IPR018201">
    <property type="entry name" value="Ketoacyl_synth_AS"/>
</dbReference>
<dbReference type="InterPro" id="IPR014030">
    <property type="entry name" value="Ketoacyl_synth_N"/>
</dbReference>
<evidence type="ECO:0000256" key="26">
    <source>
        <dbReference type="ARBA" id="ARBA00047440"/>
    </source>
</evidence>
<keyword evidence="6" id="KW-0808">Transferase</keyword>
<evidence type="ECO:0000256" key="21">
    <source>
        <dbReference type="ARBA" id="ARBA00023402"/>
    </source>
</evidence>
<dbReference type="PANTHER" id="PTHR43775:SF51">
    <property type="entry name" value="INACTIVE PHENOLPHTHIOCEROL SYNTHESIS POLYKETIDE SYNTHASE TYPE I PKS1-RELATED"/>
    <property type="match status" value="1"/>
</dbReference>
<evidence type="ECO:0000256" key="44">
    <source>
        <dbReference type="ARBA" id="ARBA00049019"/>
    </source>
</evidence>
<dbReference type="Gene3D" id="3.40.50.1820">
    <property type="entry name" value="alpha/beta hydrolase"/>
    <property type="match status" value="1"/>
</dbReference>
<evidence type="ECO:0000256" key="10">
    <source>
        <dbReference type="ARBA" id="ARBA00023239"/>
    </source>
</evidence>
<dbReference type="SMART" id="SM00824">
    <property type="entry name" value="PKS_TE"/>
    <property type="match status" value="1"/>
</dbReference>
<dbReference type="InterPro" id="IPR036736">
    <property type="entry name" value="ACP-like_sf"/>
</dbReference>
<keyword evidence="12" id="KW-0012">Acyltransferase</keyword>
<keyword evidence="54" id="KW-0175">Coiled coil</keyword>
<comment type="catalytic activity">
    <reaction evidence="36">
        <text>tetradecanoyl-[ACP] + H2O = tetradecanoate + holo-[ACP] + H(+)</text>
        <dbReference type="Rhea" id="RHEA:30123"/>
        <dbReference type="Rhea" id="RHEA-COMP:9648"/>
        <dbReference type="Rhea" id="RHEA-COMP:9685"/>
        <dbReference type="ChEBI" id="CHEBI:15377"/>
        <dbReference type="ChEBI" id="CHEBI:15378"/>
        <dbReference type="ChEBI" id="CHEBI:30807"/>
        <dbReference type="ChEBI" id="CHEBI:64479"/>
        <dbReference type="ChEBI" id="CHEBI:78477"/>
        <dbReference type="EC" id="3.1.2.14"/>
    </reaction>
    <physiologicalReaction direction="left-to-right" evidence="36">
        <dbReference type="Rhea" id="RHEA:30124"/>
    </physiologicalReaction>
</comment>
<feature type="domain" description="Ketosynthase family 3 (KS3)" evidence="56">
    <location>
        <begin position="31"/>
        <end position="458"/>
    </location>
</feature>
<dbReference type="Gene3D" id="3.40.50.11460">
    <property type="match status" value="1"/>
</dbReference>
<dbReference type="Pfam" id="PF08240">
    <property type="entry name" value="ADH_N"/>
    <property type="match status" value="1"/>
</dbReference>
<comment type="catalytic activity">
    <reaction evidence="21">
        <text>(3R)-hydroxybutanoyl-[ACP] = (2E)-butenoyl-[ACP] + H2O</text>
        <dbReference type="Rhea" id="RHEA:41808"/>
        <dbReference type="Rhea" id="RHEA-COMP:9626"/>
        <dbReference type="Rhea" id="RHEA-COMP:9627"/>
        <dbReference type="ChEBI" id="CHEBI:15377"/>
        <dbReference type="ChEBI" id="CHEBI:78451"/>
        <dbReference type="ChEBI" id="CHEBI:78453"/>
    </reaction>
    <physiologicalReaction direction="left-to-right" evidence="21">
        <dbReference type="Rhea" id="RHEA:41809"/>
    </physiologicalReaction>
</comment>
<comment type="catalytic activity">
    <reaction evidence="34">
        <text>hexadecanoyl-[ACP] + malonyl-[ACP] + H(+) = 3-oxooctadecanoyl-[ACP] + holo-[ACP] + CO2</text>
        <dbReference type="Rhea" id="RHEA:41916"/>
        <dbReference type="Rhea" id="RHEA-COMP:9623"/>
        <dbReference type="Rhea" id="RHEA-COMP:9652"/>
        <dbReference type="Rhea" id="RHEA-COMP:9653"/>
        <dbReference type="Rhea" id="RHEA-COMP:9685"/>
        <dbReference type="ChEBI" id="CHEBI:15378"/>
        <dbReference type="ChEBI" id="CHEBI:16526"/>
        <dbReference type="ChEBI" id="CHEBI:64479"/>
        <dbReference type="ChEBI" id="CHEBI:78449"/>
        <dbReference type="ChEBI" id="CHEBI:78483"/>
        <dbReference type="ChEBI" id="CHEBI:78487"/>
    </reaction>
    <physiologicalReaction direction="left-to-right" evidence="34">
        <dbReference type="Rhea" id="RHEA:41917"/>
    </physiologicalReaction>
</comment>
<keyword evidence="9" id="KW-0045">Antibiotic biosynthesis</keyword>
<dbReference type="PROSITE" id="PS52004">
    <property type="entry name" value="KS3_2"/>
    <property type="match status" value="1"/>
</dbReference>
<evidence type="ECO:0000256" key="50">
    <source>
        <dbReference type="ARBA" id="ARBA00049449"/>
    </source>
</evidence>
<dbReference type="Pfam" id="PF22953">
    <property type="entry name" value="SpnB_Rossmann"/>
    <property type="match status" value="1"/>
</dbReference>
<dbReference type="Gene3D" id="3.40.50.720">
    <property type="entry name" value="NAD(P)-binding Rossmann-like Domain"/>
    <property type="match status" value="1"/>
</dbReference>
<comment type="catalytic activity">
    <reaction evidence="45">
        <text>decanoyl-[ACP] + malonyl-[ACP] + H(+) = 3-oxododecanoyl-[ACP] + holo-[ACP] + CO2</text>
        <dbReference type="Rhea" id="RHEA:41868"/>
        <dbReference type="Rhea" id="RHEA-COMP:9623"/>
        <dbReference type="Rhea" id="RHEA-COMP:9640"/>
        <dbReference type="Rhea" id="RHEA-COMP:9641"/>
        <dbReference type="Rhea" id="RHEA-COMP:9685"/>
        <dbReference type="ChEBI" id="CHEBI:15378"/>
        <dbReference type="ChEBI" id="CHEBI:16526"/>
        <dbReference type="ChEBI" id="CHEBI:64479"/>
        <dbReference type="ChEBI" id="CHEBI:78449"/>
        <dbReference type="ChEBI" id="CHEBI:78468"/>
        <dbReference type="ChEBI" id="CHEBI:78469"/>
    </reaction>
    <physiologicalReaction direction="left-to-right" evidence="45">
        <dbReference type="Rhea" id="RHEA:41869"/>
    </physiologicalReaction>
</comment>
<evidence type="ECO:0000256" key="28">
    <source>
        <dbReference type="ARBA" id="ARBA00047500"/>
    </source>
</evidence>
<dbReference type="Pfam" id="PF00698">
    <property type="entry name" value="Acyl_transf_1"/>
    <property type="match status" value="1"/>
</dbReference>
<proteinExistence type="predicted"/>
<dbReference type="InterPro" id="IPR020843">
    <property type="entry name" value="ER"/>
</dbReference>
<evidence type="ECO:0000256" key="39">
    <source>
        <dbReference type="ARBA" id="ARBA00048571"/>
    </source>
</evidence>
<dbReference type="InterPro" id="IPR006162">
    <property type="entry name" value="Ppantetheine_attach_site"/>
</dbReference>
<comment type="catalytic activity">
    <reaction evidence="25">
        <text>a (3R)-hydroxyacyl-[ACP] + NADP(+) = a 3-oxoacyl-[ACP] + NADPH + H(+)</text>
        <dbReference type="Rhea" id="RHEA:17397"/>
        <dbReference type="Rhea" id="RHEA-COMP:9916"/>
        <dbReference type="Rhea" id="RHEA-COMP:9945"/>
        <dbReference type="ChEBI" id="CHEBI:15378"/>
        <dbReference type="ChEBI" id="CHEBI:57783"/>
        <dbReference type="ChEBI" id="CHEBI:58349"/>
        <dbReference type="ChEBI" id="CHEBI:78776"/>
        <dbReference type="ChEBI" id="CHEBI:78827"/>
        <dbReference type="EC" id="1.1.1.100"/>
    </reaction>
    <physiologicalReaction direction="right-to-left" evidence="25">
        <dbReference type="Rhea" id="RHEA:17399"/>
    </physiologicalReaction>
</comment>
<accession>A0ABY7K647</accession>
<evidence type="ECO:0000259" key="55">
    <source>
        <dbReference type="PROSITE" id="PS50075"/>
    </source>
</evidence>
<evidence type="ECO:0000256" key="54">
    <source>
        <dbReference type="SAM" id="Coils"/>
    </source>
</evidence>
<evidence type="ECO:0000256" key="6">
    <source>
        <dbReference type="ARBA" id="ARBA00022679"/>
    </source>
</evidence>
<organism evidence="58 59">
    <name type="scientific">Streptomyces cinnabarinus</name>
    <dbReference type="NCBI Taxonomy" id="67287"/>
    <lineage>
        <taxon>Bacteria</taxon>
        <taxon>Bacillati</taxon>
        <taxon>Actinomycetota</taxon>
        <taxon>Actinomycetes</taxon>
        <taxon>Kitasatosporales</taxon>
        <taxon>Streptomycetaceae</taxon>
        <taxon>Streptomyces</taxon>
    </lineage>
</organism>
<evidence type="ECO:0000256" key="2">
    <source>
        <dbReference type="ARBA" id="ARBA00004792"/>
    </source>
</evidence>
<keyword evidence="8" id="KW-0663">Pyridoxal phosphate</keyword>
<dbReference type="SMART" id="SM00823">
    <property type="entry name" value="PKS_PP"/>
    <property type="match status" value="1"/>
</dbReference>
<comment type="cofactor">
    <cofactor evidence="1">
        <name>pantetheine 4'-phosphate</name>
        <dbReference type="ChEBI" id="CHEBI:47942"/>
    </cofactor>
</comment>
<comment type="catalytic activity">
    <reaction evidence="40">
        <text>a 2,3-saturated acyl-[ACP] + NADP(+) = a (2E)-enoyl-[ACP] + NADPH + H(+)</text>
        <dbReference type="Rhea" id="RHEA:22564"/>
        <dbReference type="Rhea" id="RHEA-COMP:9925"/>
        <dbReference type="Rhea" id="RHEA-COMP:9926"/>
        <dbReference type="ChEBI" id="CHEBI:15378"/>
        <dbReference type="ChEBI" id="CHEBI:57783"/>
        <dbReference type="ChEBI" id="CHEBI:58349"/>
        <dbReference type="ChEBI" id="CHEBI:78784"/>
        <dbReference type="ChEBI" id="CHEBI:78785"/>
        <dbReference type="EC" id="1.3.1.39"/>
    </reaction>
    <physiologicalReaction direction="right-to-left" evidence="40">
        <dbReference type="Rhea" id="RHEA:22566"/>
    </physiologicalReaction>
</comment>
<dbReference type="InterPro" id="IPR001031">
    <property type="entry name" value="Thioesterase"/>
</dbReference>
<dbReference type="SUPFAM" id="SSF51735">
    <property type="entry name" value="NAD(P)-binding Rossmann-fold domains"/>
    <property type="match status" value="3"/>
</dbReference>
<evidence type="ECO:0000256" key="34">
    <source>
        <dbReference type="ARBA" id="ARBA00048051"/>
    </source>
</evidence>
<feature type="region of interest" description="N-terminal hotdog fold" evidence="53">
    <location>
        <begin position="933"/>
        <end position="1059"/>
    </location>
</feature>
<dbReference type="InterPro" id="IPR020802">
    <property type="entry name" value="TesA-like"/>
</dbReference>
<dbReference type="InterPro" id="IPR032821">
    <property type="entry name" value="PKS_assoc"/>
</dbReference>
<name>A0ABY7K647_9ACTN</name>
<evidence type="ECO:0000256" key="3">
    <source>
        <dbReference type="ARBA" id="ARBA00005189"/>
    </source>
</evidence>
<dbReference type="InterPro" id="IPR009081">
    <property type="entry name" value="PP-bd_ACP"/>
</dbReference>
<dbReference type="InterPro" id="IPR013968">
    <property type="entry name" value="PKS_KR"/>
</dbReference>
<dbReference type="CDD" id="cd05195">
    <property type="entry name" value="enoyl_red"/>
    <property type="match status" value="1"/>
</dbReference>
<evidence type="ECO:0000256" key="1">
    <source>
        <dbReference type="ARBA" id="ARBA00001957"/>
    </source>
</evidence>
<dbReference type="InterPro" id="IPR014043">
    <property type="entry name" value="Acyl_transferase_dom"/>
</dbReference>
<evidence type="ECO:0000256" key="15">
    <source>
        <dbReference type="ARBA" id="ARBA00023373"/>
    </source>
</evidence>
<feature type="domain" description="PKS/mFAS DH" evidence="57">
    <location>
        <begin position="933"/>
        <end position="1215"/>
    </location>
</feature>
<dbReference type="Pfam" id="PF13602">
    <property type="entry name" value="ADH_zinc_N_2"/>
    <property type="match status" value="1"/>
</dbReference>
<evidence type="ECO:0000256" key="49">
    <source>
        <dbReference type="ARBA" id="ARBA00049422"/>
    </source>
</evidence>
<dbReference type="SUPFAM" id="SSF53901">
    <property type="entry name" value="Thiolase-like"/>
    <property type="match status" value="1"/>
</dbReference>
<dbReference type="Gene3D" id="3.90.180.10">
    <property type="entry name" value="Medium-chain alcohol dehydrogenases, catalytic domain"/>
    <property type="match status" value="1"/>
</dbReference>
<dbReference type="PROSITE" id="PS01162">
    <property type="entry name" value="QOR_ZETA_CRYSTAL"/>
    <property type="match status" value="1"/>
</dbReference>
<comment type="catalytic activity">
    <reaction evidence="42">
        <text>hexadecanoyl-[ACP] + H2O = hexadecanoate + holo-[ACP] + H(+)</text>
        <dbReference type="Rhea" id="RHEA:41932"/>
        <dbReference type="Rhea" id="RHEA-COMP:9652"/>
        <dbReference type="Rhea" id="RHEA-COMP:9685"/>
        <dbReference type="ChEBI" id="CHEBI:7896"/>
        <dbReference type="ChEBI" id="CHEBI:15377"/>
        <dbReference type="ChEBI" id="CHEBI:15378"/>
        <dbReference type="ChEBI" id="CHEBI:64479"/>
        <dbReference type="ChEBI" id="CHEBI:78483"/>
        <dbReference type="EC" id="3.1.2.14"/>
    </reaction>
    <physiologicalReaction direction="left-to-right" evidence="42">
        <dbReference type="Rhea" id="RHEA:41933"/>
    </physiologicalReaction>
</comment>
<keyword evidence="58" id="KW-0378">Hydrolase</keyword>
<dbReference type="SUPFAM" id="SSF53474">
    <property type="entry name" value="alpha/beta-Hydrolases"/>
    <property type="match status" value="1"/>
</dbReference>
<dbReference type="Pfam" id="PF00109">
    <property type="entry name" value="ketoacyl-synt"/>
    <property type="match status" value="1"/>
</dbReference>
<dbReference type="Proteomes" id="UP001164439">
    <property type="component" value="Chromosome"/>
</dbReference>
<comment type="catalytic activity">
    <reaction evidence="48">
        <text>3-oxohexadecanoyl-[ACP] + NADPH + H(+) = (3R)-hydroxyhexadecanoyl-[ACP] + NADP(+)</text>
        <dbReference type="Rhea" id="RHEA:41904"/>
        <dbReference type="Rhea" id="RHEA-COMP:9649"/>
        <dbReference type="Rhea" id="RHEA-COMP:9650"/>
        <dbReference type="ChEBI" id="CHEBI:15378"/>
        <dbReference type="ChEBI" id="CHEBI:57783"/>
        <dbReference type="ChEBI" id="CHEBI:58349"/>
        <dbReference type="ChEBI" id="CHEBI:78478"/>
        <dbReference type="ChEBI" id="CHEBI:78480"/>
    </reaction>
    <physiologicalReaction direction="left-to-right" evidence="48">
        <dbReference type="Rhea" id="RHEA:41905"/>
    </physiologicalReaction>
</comment>
<dbReference type="InterPro" id="IPR042104">
    <property type="entry name" value="PKS_dehydratase_sf"/>
</dbReference>
<evidence type="ECO:0000256" key="43">
    <source>
        <dbReference type="ARBA" id="ARBA00048935"/>
    </source>
</evidence>
<dbReference type="Gene3D" id="1.10.1200.10">
    <property type="entry name" value="ACP-like"/>
    <property type="match status" value="1"/>
</dbReference>
<feature type="region of interest" description="C-terminal hotdog fold" evidence="53">
    <location>
        <begin position="1072"/>
        <end position="1215"/>
    </location>
</feature>
<evidence type="ECO:0000256" key="35">
    <source>
        <dbReference type="ARBA" id="ARBA00048281"/>
    </source>
</evidence>
<dbReference type="PANTHER" id="PTHR43775">
    <property type="entry name" value="FATTY ACID SYNTHASE"/>
    <property type="match status" value="1"/>
</dbReference>
<evidence type="ECO:0000256" key="11">
    <source>
        <dbReference type="ARBA" id="ARBA00023268"/>
    </source>
</evidence>
<comment type="catalytic activity">
    <reaction evidence="39">
        <text>3-oxohexanoyl-[ACP] + NADPH + H(+) = (3R)-hydroxyhexanoyl-[ACP] + NADP(+)</text>
        <dbReference type="Rhea" id="RHEA:41824"/>
        <dbReference type="Rhea" id="RHEA-COMP:9629"/>
        <dbReference type="Rhea" id="RHEA-COMP:9630"/>
        <dbReference type="ChEBI" id="CHEBI:15378"/>
        <dbReference type="ChEBI" id="CHEBI:57783"/>
        <dbReference type="ChEBI" id="CHEBI:58349"/>
        <dbReference type="ChEBI" id="CHEBI:78456"/>
        <dbReference type="ChEBI" id="CHEBI:78457"/>
    </reaction>
    <physiologicalReaction direction="left-to-right" evidence="39">
        <dbReference type="Rhea" id="RHEA:41825"/>
    </physiologicalReaction>
</comment>
<comment type="catalytic activity">
    <reaction evidence="49">
        <text>3-oxooctanoyl-[ACP] + NADPH + H(+) = (3R)-hydroxyoctanoyl-[ACP] + NADP(+)</text>
        <dbReference type="Rhea" id="RHEA:41840"/>
        <dbReference type="Rhea" id="RHEA-COMP:9633"/>
        <dbReference type="Rhea" id="RHEA-COMP:9634"/>
        <dbReference type="ChEBI" id="CHEBI:15378"/>
        <dbReference type="ChEBI" id="CHEBI:57783"/>
        <dbReference type="ChEBI" id="CHEBI:58349"/>
        <dbReference type="ChEBI" id="CHEBI:78460"/>
        <dbReference type="ChEBI" id="CHEBI:78461"/>
    </reaction>
    <physiologicalReaction direction="left-to-right" evidence="49">
        <dbReference type="Rhea" id="RHEA:41841"/>
    </physiologicalReaction>
</comment>
<comment type="catalytic activity">
    <reaction evidence="30">
        <text>(2E)-hexadecenoyl-[ACP] + NADPH + H(+) = hexadecanoyl-[ACP] + NADP(+)</text>
        <dbReference type="Rhea" id="RHEA:41912"/>
        <dbReference type="Rhea" id="RHEA-COMP:9651"/>
        <dbReference type="Rhea" id="RHEA-COMP:9652"/>
        <dbReference type="ChEBI" id="CHEBI:15378"/>
        <dbReference type="ChEBI" id="CHEBI:57783"/>
        <dbReference type="ChEBI" id="CHEBI:58349"/>
        <dbReference type="ChEBI" id="CHEBI:78481"/>
        <dbReference type="ChEBI" id="CHEBI:78483"/>
    </reaction>
    <physiologicalReaction direction="left-to-right" evidence="30">
        <dbReference type="Rhea" id="RHEA:41913"/>
    </physiologicalReaction>
</comment>
<evidence type="ECO:0000256" key="36">
    <source>
        <dbReference type="ARBA" id="ARBA00048289"/>
    </source>
</evidence>
<comment type="catalytic activity">
    <reaction evidence="46">
        <text>(2E)-tetradecenoyl-[ACP] + NADPH + H(+) = tetradecanoyl-[ACP] + NADP(+)</text>
        <dbReference type="Rhea" id="RHEA:41896"/>
        <dbReference type="Rhea" id="RHEA-COMP:9647"/>
        <dbReference type="Rhea" id="RHEA-COMP:9648"/>
        <dbReference type="ChEBI" id="CHEBI:15378"/>
        <dbReference type="ChEBI" id="CHEBI:57783"/>
        <dbReference type="ChEBI" id="CHEBI:58349"/>
        <dbReference type="ChEBI" id="CHEBI:78475"/>
        <dbReference type="ChEBI" id="CHEBI:78477"/>
    </reaction>
    <physiologicalReaction direction="left-to-right" evidence="46">
        <dbReference type="Rhea" id="RHEA:41897"/>
    </physiologicalReaction>
</comment>
<comment type="catalytic activity">
    <reaction evidence="47">
        <text>3-oxododecanoyl-[ACP] + NADPH + H(+) = (3R)-hydroxydodecanoyl-[ACP] + NADP(+)</text>
        <dbReference type="Rhea" id="RHEA:41872"/>
        <dbReference type="Rhea" id="RHEA-COMP:9641"/>
        <dbReference type="Rhea" id="RHEA-COMP:9642"/>
        <dbReference type="ChEBI" id="CHEBI:15378"/>
        <dbReference type="ChEBI" id="CHEBI:57783"/>
        <dbReference type="ChEBI" id="CHEBI:58349"/>
        <dbReference type="ChEBI" id="CHEBI:78469"/>
        <dbReference type="ChEBI" id="CHEBI:78470"/>
    </reaction>
    <physiologicalReaction direction="left-to-right" evidence="47">
        <dbReference type="Rhea" id="RHEA:41873"/>
    </physiologicalReaction>
</comment>
<evidence type="ECO:0000256" key="23">
    <source>
        <dbReference type="ARBA" id="ARBA00047300"/>
    </source>
</evidence>
<feature type="active site" description="Proton donor; for dehydratase activity" evidence="53">
    <location>
        <position position="1133"/>
    </location>
</feature>
<dbReference type="InterPro" id="IPR020841">
    <property type="entry name" value="PKS_Beta-ketoAc_synthase_dom"/>
</dbReference>
<evidence type="ECO:0000256" key="18">
    <source>
        <dbReference type="ARBA" id="ARBA00023398"/>
    </source>
</evidence>
<comment type="catalytic activity">
    <reaction evidence="29">
        <text>dodecanoyl-[ACP] + malonyl-[ACP] + H(+) = 3-oxotetradecanoyl-[ACP] + holo-[ACP] + CO2</text>
        <dbReference type="Rhea" id="RHEA:41884"/>
        <dbReference type="Rhea" id="RHEA-COMP:9623"/>
        <dbReference type="Rhea" id="RHEA-COMP:9644"/>
        <dbReference type="Rhea" id="RHEA-COMP:9645"/>
        <dbReference type="Rhea" id="RHEA-COMP:9685"/>
        <dbReference type="ChEBI" id="CHEBI:15378"/>
        <dbReference type="ChEBI" id="CHEBI:16526"/>
        <dbReference type="ChEBI" id="CHEBI:64479"/>
        <dbReference type="ChEBI" id="CHEBI:65264"/>
        <dbReference type="ChEBI" id="CHEBI:78449"/>
        <dbReference type="ChEBI" id="CHEBI:78473"/>
    </reaction>
    <physiologicalReaction direction="left-to-right" evidence="29">
        <dbReference type="Rhea" id="RHEA:41885"/>
    </physiologicalReaction>
</comment>
<dbReference type="PROSITE" id="PS50075">
    <property type="entry name" value="CARRIER"/>
    <property type="match status" value="1"/>
</dbReference>
<evidence type="ECO:0000256" key="24">
    <source>
        <dbReference type="ARBA" id="ARBA00047394"/>
    </source>
</evidence>
<keyword evidence="5" id="KW-0597">Phosphoprotein</keyword>
<evidence type="ECO:0000256" key="16">
    <source>
        <dbReference type="ARBA" id="ARBA00023388"/>
    </source>
</evidence>
<keyword evidence="7" id="KW-0702">S-nitrosylation</keyword>
<keyword evidence="11" id="KW-0511">Multifunctional enzyme</keyword>
<evidence type="ECO:0000256" key="20">
    <source>
        <dbReference type="ARBA" id="ARBA00023401"/>
    </source>
</evidence>
<keyword evidence="10" id="KW-0456">Lyase</keyword>
<evidence type="ECO:0000259" key="57">
    <source>
        <dbReference type="PROSITE" id="PS52019"/>
    </source>
</evidence>
<dbReference type="PROSITE" id="PS52019">
    <property type="entry name" value="PKS_MFAS_DH"/>
    <property type="match status" value="1"/>
</dbReference>
<dbReference type="Pfam" id="PF16197">
    <property type="entry name" value="KAsynt_C_assoc"/>
    <property type="match status" value="1"/>
</dbReference>
<keyword evidence="4" id="KW-0596">Phosphopantetheine</keyword>
<evidence type="ECO:0000256" key="53">
    <source>
        <dbReference type="PROSITE-ProRule" id="PRU01363"/>
    </source>
</evidence>
<keyword evidence="59" id="KW-1185">Reference proteome</keyword>
<dbReference type="InterPro" id="IPR013154">
    <property type="entry name" value="ADH-like_N"/>
</dbReference>
<evidence type="ECO:0000256" key="25">
    <source>
        <dbReference type="ARBA" id="ARBA00047400"/>
    </source>
</evidence>
<evidence type="ECO:0000256" key="13">
    <source>
        <dbReference type="ARBA" id="ARBA00023332"/>
    </source>
</evidence>
<evidence type="ECO:0000313" key="58">
    <source>
        <dbReference type="EMBL" id="WAZ19994.1"/>
    </source>
</evidence>
<feature type="domain" description="Carrier" evidence="55">
    <location>
        <begin position="2022"/>
        <end position="2097"/>
    </location>
</feature>
<dbReference type="InterPro" id="IPR016035">
    <property type="entry name" value="Acyl_Trfase/lysoPLipase"/>
</dbReference>
<reference evidence="58" key="1">
    <citation type="submission" date="2022-12" db="EMBL/GenBank/DDBJ databases">
        <authorList>
            <person name="Ruckert C."/>
            <person name="Busche T."/>
            <person name="Kalinowski J."/>
            <person name="Wittmann C."/>
        </authorList>
    </citation>
    <scope>NUCLEOTIDE SEQUENCE</scope>
    <source>
        <strain evidence="58">DSM 40467</strain>
    </source>
</reference>
<evidence type="ECO:0000256" key="30">
    <source>
        <dbReference type="ARBA" id="ARBA00047810"/>
    </source>
</evidence>
<dbReference type="CDD" id="cd00833">
    <property type="entry name" value="PKS"/>
    <property type="match status" value="1"/>
</dbReference>
<evidence type="ECO:0000256" key="4">
    <source>
        <dbReference type="ARBA" id="ARBA00022450"/>
    </source>
</evidence>
<evidence type="ECO:0000256" key="37">
    <source>
        <dbReference type="ARBA" id="ARBA00048420"/>
    </source>
</evidence>
<evidence type="ECO:0000256" key="8">
    <source>
        <dbReference type="ARBA" id="ARBA00022898"/>
    </source>
</evidence>
<dbReference type="InterPro" id="IPR016039">
    <property type="entry name" value="Thiolase-like"/>
</dbReference>
<dbReference type="InterPro" id="IPR049551">
    <property type="entry name" value="PKS_DH_C"/>
</dbReference>
<gene>
    <name evidence="58" type="ORF">STRCI_001084</name>
</gene>
<comment type="catalytic activity">
    <reaction evidence="37">
        <text>(2E)-octenoyl-[ACP] + NADPH + H(+) = octanoyl-[ACP] + NADP(+)</text>
        <dbReference type="Rhea" id="RHEA:41848"/>
        <dbReference type="Rhea" id="RHEA-COMP:9635"/>
        <dbReference type="Rhea" id="RHEA-COMP:9636"/>
        <dbReference type="ChEBI" id="CHEBI:15378"/>
        <dbReference type="ChEBI" id="CHEBI:57783"/>
        <dbReference type="ChEBI" id="CHEBI:58349"/>
        <dbReference type="ChEBI" id="CHEBI:78462"/>
        <dbReference type="ChEBI" id="CHEBI:78463"/>
    </reaction>
    <physiologicalReaction direction="left-to-right" evidence="37">
        <dbReference type="Rhea" id="RHEA:41849"/>
    </physiologicalReaction>
</comment>
<dbReference type="InterPro" id="IPR016036">
    <property type="entry name" value="Malonyl_transacylase_ACP-bd"/>
</dbReference>
<evidence type="ECO:0000256" key="38">
    <source>
        <dbReference type="ARBA" id="ARBA00048506"/>
    </source>
</evidence>
<dbReference type="GO" id="GO:0016787">
    <property type="term" value="F:hydrolase activity"/>
    <property type="evidence" value="ECO:0007669"/>
    <property type="project" value="UniProtKB-KW"/>
</dbReference>